<sequence>MELENTEARQVCREAMIEATCSTQESIAVLVLQGGVKSEVAGSTHTIHFPAGLCCCPVVGGHFCCCYSAVSDAGFPGNWHANGTAILGNTGIASESVLYGPIEWTSSHHGFGASISLGVVTVVVVSIEAMIQKYVVTGIWSERGCPYLVRPRVESKYILSVLEDNDPRCPPPSQVTVRELVRQCERDSDRAFSRPLGEMRMKRGVCGGPEQADMQCANGVRSCVLLVYLRIWLYNDIVLSIHSDSKLGGALLLPPPPSPHTASHLSRLPDSQRSTLMMLLLQQRPRSSRTAFIPYSPRVSIDPLSPPPFPPPFSILFPRGRYVATKTQQLFQMAFDGCFMGARRLLASHLGEPGSIPGGVAPGISHVGIVPDDGVGHALSRLTLPRFGLPTGGEEKSRPLTAKRPQINATVGEIKCQNLARLHIQAHFYHRGSETFALRNQECGLAGVLSISLVPLQATTGAGCRSLPGFSTSDHDRNTACLARRSDEALGMRVSVGRIAPSLLDPRVVGALLPRVVVAERGLNPDQVAEGLSGIPGERAGGLHSAQLYLG</sequence>
<proteinExistence type="predicted"/>
<name>A0ABQ9HNN1_9NEOP</name>
<evidence type="ECO:0000313" key="2">
    <source>
        <dbReference type="Proteomes" id="UP001159363"/>
    </source>
</evidence>
<comment type="caution">
    <text evidence="1">The sequence shown here is derived from an EMBL/GenBank/DDBJ whole genome shotgun (WGS) entry which is preliminary data.</text>
</comment>
<accession>A0ABQ9HNN1</accession>
<dbReference type="EMBL" id="JARBHB010000004">
    <property type="protein sequence ID" value="KAJ8885973.1"/>
    <property type="molecule type" value="Genomic_DNA"/>
</dbReference>
<organism evidence="1 2">
    <name type="scientific">Dryococelus australis</name>
    <dbReference type="NCBI Taxonomy" id="614101"/>
    <lineage>
        <taxon>Eukaryota</taxon>
        <taxon>Metazoa</taxon>
        <taxon>Ecdysozoa</taxon>
        <taxon>Arthropoda</taxon>
        <taxon>Hexapoda</taxon>
        <taxon>Insecta</taxon>
        <taxon>Pterygota</taxon>
        <taxon>Neoptera</taxon>
        <taxon>Polyneoptera</taxon>
        <taxon>Phasmatodea</taxon>
        <taxon>Verophasmatodea</taxon>
        <taxon>Anareolatae</taxon>
        <taxon>Phasmatidae</taxon>
        <taxon>Eurycanthinae</taxon>
        <taxon>Dryococelus</taxon>
    </lineage>
</organism>
<reference evidence="1 2" key="1">
    <citation type="submission" date="2023-02" db="EMBL/GenBank/DDBJ databases">
        <title>LHISI_Scaffold_Assembly.</title>
        <authorList>
            <person name="Stuart O.P."/>
            <person name="Cleave R."/>
            <person name="Magrath M.J.L."/>
            <person name="Mikheyev A.S."/>
        </authorList>
    </citation>
    <scope>NUCLEOTIDE SEQUENCE [LARGE SCALE GENOMIC DNA]</scope>
    <source>
        <strain evidence="1">Daus_M_001</strain>
        <tissue evidence="1">Leg muscle</tissue>
    </source>
</reference>
<protein>
    <submittedName>
        <fullName evidence="1">Uncharacterized protein</fullName>
    </submittedName>
</protein>
<evidence type="ECO:0000313" key="1">
    <source>
        <dbReference type="EMBL" id="KAJ8885973.1"/>
    </source>
</evidence>
<dbReference type="Proteomes" id="UP001159363">
    <property type="component" value="Chromosome X"/>
</dbReference>
<gene>
    <name evidence="1" type="ORF">PR048_012179</name>
</gene>
<keyword evidence="2" id="KW-1185">Reference proteome</keyword>